<dbReference type="Gene3D" id="3.40.33.10">
    <property type="entry name" value="CAP"/>
    <property type="match status" value="1"/>
</dbReference>
<dbReference type="PANTHER" id="PTHR31157:SF1">
    <property type="entry name" value="SCP DOMAIN-CONTAINING PROTEIN"/>
    <property type="match status" value="1"/>
</dbReference>
<dbReference type="InterPro" id="IPR014044">
    <property type="entry name" value="CAP_dom"/>
</dbReference>
<name>A0A917UQH5_9DEIO</name>
<dbReference type="PANTHER" id="PTHR31157">
    <property type="entry name" value="SCP DOMAIN-CONTAINING PROTEIN"/>
    <property type="match status" value="1"/>
</dbReference>
<dbReference type="RefSeq" id="WP_188963038.1">
    <property type="nucleotide sequence ID" value="NZ_BMOE01000006.1"/>
</dbReference>
<comment type="caution">
    <text evidence="3">The sequence shown here is derived from an EMBL/GenBank/DDBJ whole genome shotgun (WGS) entry which is preliminary data.</text>
</comment>
<organism evidence="3 4">
    <name type="scientific">Deinococcus aquiradiocola</name>
    <dbReference type="NCBI Taxonomy" id="393059"/>
    <lineage>
        <taxon>Bacteria</taxon>
        <taxon>Thermotogati</taxon>
        <taxon>Deinococcota</taxon>
        <taxon>Deinococci</taxon>
        <taxon>Deinococcales</taxon>
        <taxon>Deinococcaceae</taxon>
        <taxon>Deinococcus</taxon>
    </lineage>
</organism>
<dbReference type="SUPFAM" id="SSF55797">
    <property type="entry name" value="PR-1-like"/>
    <property type="match status" value="1"/>
</dbReference>
<keyword evidence="1" id="KW-0732">Signal</keyword>
<dbReference type="Pfam" id="PF00188">
    <property type="entry name" value="CAP"/>
    <property type="match status" value="1"/>
</dbReference>
<reference evidence="3" key="2">
    <citation type="submission" date="2020-09" db="EMBL/GenBank/DDBJ databases">
        <authorList>
            <person name="Sun Q."/>
            <person name="Ohkuma M."/>
        </authorList>
    </citation>
    <scope>NUCLEOTIDE SEQUENCE</scope>
    <source>
        <strain evidence="3">JCM 14371</strain>
    </source>
</reference>
<feature type="chain" id="PRO_5037090461" description="SCP domain-containing protein" evidence="1">
    <location>
        <begin position="27"/>
        <end position="272"/>
    </location>
</feature>
<dbReference type="Proteomes" id="UP000635726">
    <property type="component" value="Unassembled WGS sequence"/>
</dbReference>
<dbReference type="EMBL" id="BMOE01000006">
    <property type="protein sequence ID" value="GGJ75846.1"/>
    <property type="molecule type" value="Genomic_DNA"/>
</dbReference>
<reference evidence="3" key="1">
    <citation type="journal article" date="2014" name="Int. J. Syst. Evol. Microbiol.">
        <title>Complete genome sequence of Corynebacterium casei LMG S-19264T (=DSM 44701T), isolated from a smear-ripened cheese.</title>
        <authorList>
            <consortium name="US DOE Joint Genome Institute (JGI-PGF)"/>
            <person name="Walter F."/>
            <person name="Albersmeier A."/>
            <person name="Kalinowski J."/>
            <person name="Ruckert C."/>
        </authorList>
    </citation>
    <scope>NUCLEOTIDE SEQUENCE</scope>
    <source>
        <strain evidence="3">JCM 14371</strain>
    </source>
</reference>
<evidence type="ECO:0000313" key="4">
    <source>
        <dbReference type="Proteomes" id="UP000635726"/>
    </source>
</evidence>
<evidence type="ECO:0000256" key="1">
    <source>
        <dbReference type="SAM" id="SignalP"/>
    </source>
</evidence>
<feature type="domain" description="SCP" evidence="2">
    <location>
        <begin position="142"/>
        <end position="268"/>
    </location>
</feature>
<dbReference type="AlphaFoldDB" id="A0A917UQH5"/>
<proteinExistence type="predicted"/>
<evidence type="ECO:0000313" key="3">
    <source>
        <dbReference type="EMBL" id="GGJ75846.1"/>
    </source>
</evidence>
<dbReference type="InterPro" id="IPR035940">
    <property type="entry name" value="CAP_sf"/>
</dbReference>
<evidence type="ECO:0000259" key="2">
    <source>
        <dbReference type="Pfam" id="PF00188"/>
    </source>
</evidence>
<keyword evidence="4" id="KW-1185">Reference proteome</keyword>
<protein>
    <recommendedName>
        <fullName evidence="2">SCP domain-containing protein</fullName>
    </recommendedName>
</protein>
<gene>
    <name evidence="3" type="ORF">GCM10008939_20110</name>
</gene>
<dbReference type="CDD" id="cd05379">
    <property type="entry name" value="CAP_bacterial"/>
    <property type="match status" value="1"/>
</dbReference>
<sequence>MRPALLTLALLLTAARAATSPTSAQAQAISRIAQATYSACGQQVRLSTPLSLAALDMLHGHTSDQALQRHAYRSWKAQFYTATYHGNLSWLRTALANRCGDWTDLDEYGLATDDTRVVLITAREDAVDLRQTDRWLSEFLTLTNRARFQGQKCGTTLMNSTTPLTWDPVLARAGATYLQDMVRLNFRGHVHAGDGSTPLQRAARLGYPGGVGENLQYNAVTPQEAVTSLLGSPEHCLNLMNPAYTRFGAAVTNGRPGTLFATYWVQEFGTAP</sequence>
<accession>A0A917UQH5</accession>
<feature type="signal peptide" evidence="1">
    <location>
        <begin position="1"/>
        <end position="26"/>
    </location>
</feature>